<dbReference type="AlphaFoldDB" id="A0A815MDS5"/>
<feature type="compositionally biased region" description="Pro residues" evidence="5">
    <location>
        <begin position="78"/>
        <end position="89"/>
    </location>
</feature>
<dbReference type="EMBL" id="CAJNOR010003532">
    <property type="protein sequence ID" value="CAF1423190.1"/>
    <property type="molecule type" value="Genomic_DNA"/>
</dbReference>
<feature type="region of interest" description="Disordered" evidence="5">
    <location>
        <begin position="1"/>
        <end position="23"/>
    </location>
</feature>
<comment type="caution">
    <text evidence="8">The sequence shown here is derived from an EMBL/GenBank/DDBJ whole genome shotgun (WGS) entry which is preliminary data.</text>
</comment>
<evidence type="ECO:0000313" key="9">
    <source>
        <dbReference type="Proteomes" id="UP000663828"/>
    </source>
</evidence>
<accession>A0A815MDS5</accession>
<dbReference type="InterPro" id="IPR001841">
    <property type="entry name" value="Znf_RING"/>
</dbReference>
<dbReference type="EMBL" id="CAJNOJ010000033">
    <property type="protein sequence ID" value="CAF0901624.1"/>
    <property type="molecule type" value="Genomic_DNA"/>
</dbReference>
<dbReference type="SUPFAM" id="SSF57850">
    <property type="entry name" value="RING/U-box"/>
    <property type="match status" value="1"/>
</dbReference>
<feature type="region of interest" description="Disordered" evidence="5">
    <location>
        <begin position="157"/>
        <end position="184"/>
    </location>
</feature>
<evidence type="ECO:0000256" key="2">
    <source>
        <dbReference type="ARBA" id="ARBA00022771"/>
    </source>
</evidence>
<organism evidence="8 9">
    <name type="scientific">Adineta ricciae</name>
    <name type="common">Rotifer</name>
    <dbReference type="NCBI Taxonomy" id="249248"/>
    <lineage>
        <taxon>Eukaryota</taxon>
        <taxon>Metazoa</taxon>
        <taxon>Spiralia</taxon>
        <taxon>Gnathifera</taxon>
        <taxon>Rotifera</taxon>
        <taxon>Eurotatoria</taxon>
        <taxon>Bdelloidea</taxon>
        <taxon>Adinetida</taxon>
        <taxon>Adinetidae</taxon>
        <taxon>Adineta</taxon>
    </lineage>
</organism>
<dbReference type="PANTHER" id="PTHR45931:SF3">
    <property type="entry name" value="RING ZINC FINGER-CONTAINING PROTEIN"/>
    <property type="match status" value="1"/>
</dbReference>
<dbReference type="PANTHER" id="PTHR45931">
    <property type="entry name" value="SI:CH211-59O9.10"/>
    <property type="match status" value="1"/>
</dbReference>
<keyword evidence="3" id="KW-0862">Zinc</keyword>
<evidence type="ECO:0000256" key="3">
    <source>
        <dbReference type="ARBA" id="ARBA00022833"/>
    </source>
</evidence>
<dbReference type="GO" id="GO:0005634">
    <property type="term" value="C:nucleus"/>
    <property type="evidence" value="ECO:0007669"/>
    <property type="project" value="TreeGrafter"/>
</dbReference>
<dbReference type="InterPro" id="IPR051834">
    <property type="entry name" value="RING_finger_E3_ligase"/>
</dbReference>
<keyword evidence="2 4" id="KW-0863">Zinc-finger</keyword>
<dbReference type="GO" id="GO:0061630">
    <property type="term" value="F:ubiquitin protein ligase activity"/>
    <property type="evidence" value="ECO:0007669"/>
    <property type="project" value="TreeGrafter"/>
</dbReference>
<reference evidence="8" key="1">
    <citation type="submission" date="2021-02" db="EMBL/GenBank/DDBJ databases">
        <authorList>
            <person name="Nowell W R."/>
        </authorList>
    </citation>
    <scope>NUCLEOTIDE SEQUENCE</scope>
</reference>
<evidence type="ECO:0000313" key="7">
    <source>
        <dbReference type="EMBL" id="CAF0901624.1"/>
    </source>
</evidence>
<protein>
    <recommendedName>
        <fullName evidence="6">RING-type domain-containing protein</fullName>
    </recommendedName>
</protein>
<feature type="compositionally biased region" description="Polar residues" evidence="5">
    <location>
        <begin position="92"/>
        <end position="101"/>
    </location>
</feature>
<keyword evidence="9" id="KW-1185">Reference proteome</keyword>
<evidence type="ECO:0000256" key="5">
    <source>
        <dbReference type="SAM" id="MobiDB-lite"/>
    </source>
</evidence>
<dbReference type="Proteomes" id="UP000663828">
    <property type="component" value="Unassembled WGS sequence"/>
</dbReference>
<dbReference type="OrthoDB" id="21204at2759"/>
<evidence type="ECO:0000256" key="4">
    <source>
        <dbReference type="PROSITE-ProRule" id="PRU00175"/>
    </source>
</evidence>
<dbReference type="Gene3D" id="3.30.40.10">
    <property type="entry name" value="Zinc/RING finger domain, C3HC4 (zinc finger)"/>
    <property type="match status" value="1"/>
</dbReference>
<name>A0A815MDS5_ADIRI</name>
<dbReference type="GO" id="GO:0006511">
    <property type="term" value="P:ubiquitin-dependent protein catabolic process"/>
    <property type="evidence" value="ECO:0007669"/>
    <property type="project" value="TreeGrafter"/>
</dbReference>
<proteinExistence type="predicted"/>
<dbReference type="InterPro" id="IPR013083">
    <property type="entry name" value="Znf_RING/FYVE/PHD"/>
</dbReference>
<feature type="compositionally biased region" description="Low complexity" evidence="5">
    <location>
        <begin position="162"/>
        <end position="177"/>
    </location>
</feature>
<sequence>MASLPSRSMATRKRTRSTNVIENNVDHRHATTTTAIGTGTLVAVSNTISEIGSSSVAMPSLPATVNTLNAPPKRHRNNPPPTGLPPPVAPRTSYSLRNRSLTPDPRHPLTRFPSVSTTLTTRQRYNLRTRRPTSQIRLPQVPPAYPTVAPRRFRQPIPPITPATHTSAAPASSTHSPLIPPPPPVLPPPIPITIPISSTVTPLIPPPPPVVQPRQYRLVYISDEDDEQPVTSPTTDTIVESVYNLLAADNDNLSTRTTAGLGRTSRATSGAGFNIRSRATTATPSSASSTSSSSSASTINSQDFIPGVTHIRLSRAIEIVIDSIQSLEGAMNNFDQLIFGLIYGRLGTRNEFDSIENMIRLSRILSFTLPPPRLSQVEIDSLPKISFVNERATTTSIQLAEKCPICLTEFDDQEVINKLHCTHLFHLPCISTWLSENDSCPTCRRKVTED</sequence>
<feature type="region of interest" description="Disordered" evidence="5">
    <location>
        <begin position="256"/>
        <end position="299"/>
    </location>
</feature>
<feature type="domain" description="RING-type" evidence="6">
    <location>
        <begin position="403"/>
        <end position="444"/>
    </location>
</feature>
<dbReference type="Pfam" id="PF13639">
    <property type="entry name" value="zf-RING_2"/>
    <property type="match status" value="1"/>
</dbReference>
<gene>
    <name evidence="7" type="ORF">EDS130_LOCUS9811</name>
    <name evidence="8" type="ORF">XAT740_LOCUS35343</name>
</gene>
<evidence type="ECO:0000256" key="1">
    <source>
        <dbReference type="ARBA" id="ARBA00022723"/>
    </source>
</evidence>
<feature type="compositionally biased region" description="Polar residues" evidence="5">
    <location>
        <begin position="113"/>
        <end position="124"/>
    </location>
</feature>
<evidence type="ECO:0000259" key="6">
    <source>
        <dbReference type="PROSITE" id="PS50089"/>
    </source>
</evidence>
<dbReference type="GO" id="GO:0008270">
    <property type="term" value="F:zinc ion binding"/>
    <property type="evidence" value="ECO:0007669"/>
    <property type="project" value="UniProtKB-KW"/>
</dbReference>
<dbReference type="PROSITE" id="PS50089">
    <property type="entry name" value="ZF_RING_2"/>
    <property type="match status" value="1"/>
</dbReference>
<evidence type="ECO:0000313" key="8">
    <source>
        <dbReference type="EMBL" id="CAF1423190.1"/>
    </source>
</evidence>
<feature type="compositionally biased region" description="Low complexity" evidence="5">
    <location>
        <begin position="277"/>
        <end position="298"/>
    </location>
</feature>
<dbReference type="SMART" id="SM00184">
    <property type="entry name" value="RING"/>
    <property type="match status" value="1"/>
</dbReference>
<feature type="region of interest" description="Disordered" evidence="5">
    <location>
        <begin position="62"/>
        <end position="125"/>
    </location>
</feature>
<dbReference type="Proteomes" id="UP000663852">
    <property type="component" value="Unassembled WGS sequence"/>
</dbReference>
<keyword evidence="1" id="KW-0479">Metal-binding</keyword>